<dbReference type="SUPFAM" id="SSF143100">
    <property type="entry name" value="TTHA1013/TTHA0281-like"/>
    <property type="match status" value="1"/>
</dbReference>
<dbReference type="Gene3D" id="3.30.160.250">
    <property type="match status" value="1"/>
</dbReference>
<protein>
    <recommendedName>
        <fullName evidence="3">HicB-like antitoxin of toxin-antitoxin system domain-containing protein</fullName>
    </recommendedName>
</protein>
<keyword evidence="2" id="KW-1185">Reference proteome</keyword>
<accession>A0A518GUD9</accession>
<evidence type="ECO:0000313" key="2">
    <source>
        <dbReference type="Proteomes" id="UP000317835"/>
    </source>
</evidence>
<gene>
    <name evidence="1" type="ORF">ElP_00320</name>
</gene>
<dbReference type="OrthoDB" id="5419659at2"/>
<dbReference type="InterPro" id="IPR035069">
    <property type="entry name" value="TTHA1013/TTHA0281-like"/>
</dbReference>
<evidence type="ECO:0000313" key="1">
    <source>
        <dbReference type="EMBL" id="QDV32209.1"/>
    </source>
</evidence>
<organism evidence="1 2">
    <name type="scientific">Tautonia plasticadhaerens</name>
    <dbReference type="NCBI Taxonomy" id="2527974"/>
    <lineage>
        <taxon>Bacteria</taxon>
        <taxon>Pseudomonadati</taxon>
        <taxon>Planctomycetota</taxon>
        <taxon>Planctomycetia</taxon>
        <taxon>Isosphaerales</taxon>
        <taxon>Isosphaeraceae</taxon>
        <taxon>Tautonia</taxon>
    </lineage>
</organism>
<dbReference type="RefSeq" id="WP_145266104.1">
    <property type="nucleotide sequence ID" value="NZ_CP036426.1"/>
</dbReference>
<name>A0A518GUD9_9BACT</name>
<dbReference type="EMBL" id="CP036426">
    <property type="protein sequence ID" value="QDV32209.1"/>
    <property type="molecule type" value="Genomic_DNA"/>
</dbReference>
<dbReference type="AlphaFoldDB" id="A0A518GUD9"/>
<dbReference type="Proteomes" id="UP000317835">
    <property type="component" value="Chromosome"/>
</dbReference>
<dbReference type="KEGG" id="tpla:ElP_00320"/>
<proteinExistence type="predicted"/>
<reference evidence="1 2" key="1">
    <citation type="submission" date="2019-02" db="EMBL/GenBank/DDBJ databases">
        <title>Deep-cultivation of Planctomycetes and their phenomic and genomic characterization uncovers novel biology.</title>
        <authorList>
            <person name="Wiegand S."/>
            <person name="Jogler M."/>
            <person name="Boedeker C."/>
            <person name="Pinto D."/>
            <person name="Vollmers J."/>
            <person name="Rivas-Marin E."/>
            <person name="Kohn T."/>
            <person name="Peeters S.H."/>
            <person name="Heuer A."/>
            <person name="Rast P."/>
            <person name="Oberbeckmann S."/>
            <person name="Bunk B."/>
            <person name="Jeske O."/>
            <person name="Meyerdierks A."/>
            <person name="Storesund J.E."/>
            <person name="Kallscheuer N."/>
            <person name="Luecker S."/>
            <person name="Lage O.M."/>
            <person name="Pohl T."/>
            <person name="Merkel B.J."/>
            <person name="Hornburger P."/>
            <person name="Mueller R.-W."/>
            <person name="Bruemmer F."/>
            <person name="Labrenz M."/>
            <person name="Spormann A.M."/>
            <person name="Op den Camp H."/>
            <person name="Overmann J."/>
            <person name="Amann R."/>
            <person name="Jetten M.S.M."/>
            <person name="Mascher T."/>
            <person name="Medema M.H."/>
            <person name="Devos D.P."/>
            <person name="Kaster A.-K."/>
            <person name="Ovreas L."/>
            <person name="Rohde M."/>
            <person name="Galperin M.Y."/>
            <person name="Jogler C."/>
        </authorList>
    </citation>
    <scope>NUCLEOTIDE SEQUENCE [LARGE SCALE GENOMIC DNA]</scope>
    <source>
        <strain evidence="1 2">ElP</strain>
    </source>
</reference>
<sequence>MDAAGPLTIEVEQEVDGRWIAEVPELPGALACGPSRLDAIGRVEALALRVWADRLEHGEKVPELGRLFAISS</sequence>
<evidence type="ECO:0008006" key="3">
    <source>
        <dbReference type="Google" id="ProtNLM"/>
    </source>
</evidence>